<dbReference type="GO" id="GO:0005886">
    <property type="term" value="C:plasma membrane"/>
    <property type="evidence" value="ECO:0007669"/>
    <property type="project" value="UniProtKB-SubCell"/>
</dbReference>
<feature type="domain" description="Cytochrome b561 bacterial/Ni-hydrogenase" evidence="7">
    <location>
        <begin position="19"/>
        <end position="198"/>
    </location>
</feature>
<evidence type="ECO:0000256" key="1">
    <source>
        <dbReference type="ARBA" id="ARBA00004651"/>
    </source>
</evidence>
<evidence type="ECO:0000259" key="7">
    <source>
        <dbReference type="Pfam" id="PF01292"/>
    </source>
</evidence>
<sequence>MRTRTTAADTATEPVRRNSARARWLHAGVYATTLVLLGTGWWLTLGREGRPSLLAEATGRSDAEIHTGAGWALAAVAAGGALIGRRGLRSLLADSVRFAKGDMAWLRRWPAAAFTGRFAPHSGRFDPGQRIANVAMLVLLALLIASGVGLVLASGGTVFAWCNLIHRWSTYLLTPLILGHILIASGVLPGYRGVWRSMHLGGRLRRSDAERVWPEWTRRRR</sequence>
<name>A0A2T0UL94_9ACTN</name>
<keyword evidence="5 6" id="KW-0472">Membrane</keyword>
<accession>A0A2T0UL94</accession>
<dbReference type="Pfam" id="PF01292">
    <property type="entry name" value="Ni_hydr_CYTB"/>
    <property type="match status" value="1"/>
</dbReference>
<dbReference type="Proteomes" id="UP000238176">
    <property type="component" value="Unassembled WGS sequence"/>
</dbReference>
<dbReference type="InterPro" id="IPR016174">
    <property type="entry name" value="Di-haem_cyt_TM"/>
</dbReference>
<feature type="transmembrane region" description="Helical" evidence="6">
    <location>
        <begin position="65"/>
        <end position="83"/>
    </location>
</feature>
<dbReference type="InterPro" id="IPR011577">
    <property type="entry name" value="Cyt_b561_bac/Ni-Hgenase"/>
</dbReference>
<dbReference type="Gene3D" id="1.20.950.20">
    <property type="entry name" value="Transmembrane di-heme cytochromes, Chain C"/>
    <property type="match status" value="1"/>
</dbReference>
<dbReference type="GO" id="GO:0022904">
    <property type="term" value="P:respiratory electron transport chain"/>
    <property type="evidence" value="ECO:0007669"/>
    <property type="project" value="InterPro"/>
</dbReference>
<evidence type="ECO:0000256" key="3">
    <source>
        <dbReference type="ARBA" id="ARBA00022692"/>
    </source>
</evidence>
<evidence type="ECO:0000256" key="6">
    <source>
        <dbReference type="SAM" id="Phobius"/>
    </source>
</evidence>
<dbReference type="EMBL" id="PVTJ01000005">
    <property type="protein sequence ID" value="PRY58690.1"/>
    <property type="molecule type" value="Genomic_DNA"/>
</dbReference>
<proteinExistence type="predicted"/>
<dbReference type="SUPFAM" id="SSF81342">
    <property type="entry name" value="Transmembrane di-heme cytochromes"/>
    <property type="match status" value="1"/>
</dbReference>
<comment type="caution">
    <text evidence="8">The sequence shown here is derived from an EMBL/GenBank/DDBJ whole genome shotgun (WGS) entry which is preliminary data.</text>
</comment>
<keyword evidence="4 6" id="KW-1133">Transmembrane helix</keyword>
<evidence type="ECO:0000256" key="5">
    <source>
        <dbReference type="ARBA" id="ARBA00023136"/>
    </source>
</evidence>
<keyword evidence="9" id="KW-1185">Reference proteome</keyword>
<dbReference type="RefSeq" id="WP_106364747.1">
    <property type="nucleotide sequence ID" value="NZ_PVTJ01000005.1"/>
</dbReference>
<evidence type="ECO:0000256" key="4">
    <source>
        <dbReference type="ARBA" id="ARBA00022989"/>
    </source>
</evidence>
<gene>
    <name evidence="8" type="ORF">B0I28_105405</name>
</gene>
<evidence type="ECO:0000313" key="9">
    <source>
        <dbReference type="Proteomes" id="UP000238176"/>
    </source>
</evidence>
<comment type="subcellular location">
    <subcellularLocation>
        <location evidence="1">Cell membrane</location>
        <topology evidence="1">Multi-pass membrane protein</topology>
    </subcellularLocation>
</comment>
<dbReference type="GO" id="GO:0009055">
    <property type="term" value="F:electron transfer activity"/>
    <property type="evidence" value="ECO:0007669"/>
    <property type="project" value="InterPro"/>
</dbReference>
<reference evidence="8 9" key="1">
    <citation type="submission" date="2018-03" db="EMBL/GenBank/DDBJ databases">
        <title>Genomic Encyclopedia of Type Strains, Phase III (KMG-III): the genomes of soil and plant-associated and newly described type strains.</title>
        <authorList>
            <person name="Whitman W."/>
        </authorList>
    </citation>
    <scope>NUCLEOTIDE SEQUENCE [LARGE SCALE GENOMIC DNA]</scope>
    <source>
        <strain evidence="8 9">CGMCC 4.7067</strain>
    </source>
</reference>
<feature type="transmembrane region" description="Helical" evidence="6">
    <location>
        <begin position="24"/>
        <end position="45"/>
    </location>
</feature>
<organism evidence="8 9">
    <name type="scientific">Glycomyces artemisiae</name>
    <dbReference type="NCBI Taxonomy" id="1076443"/>
    <lineage>
        <taxon>Bacteria</taxon>
        <taxon>Bacillati</taxon>
        <taxon>Actinomycetota</taxon>
        <taxon>Actinomycetes</taxon>
        <taxon>Glycomycetales</taxon>
        <taxon>Glycomycetaceae</taxon>
        <taxon>Glycomyces</taxon>
    </lineage>
</organism>
<feature type="transmembrane region" description="Helical" evidence="6">
    <location>
        <begin position="134"/>
        <end position="161"/>
    </location>
</feature>
<evidence type="ECO:0000313" key="8">
    <source>
        <dbReference type="EMBL" id="PRY58690.1"/>
    </source>
</evidence>
<keyword evidence="3 6" id="KW-0812">Transmembrane</keyword>
<feature type="transmembrane region" description="Helical" evidence="6">
    <location>
        <begin position="173"/>
        <end position="195"/>
    </location>
</feature>
<keyword evidence="2" id="KW-1003">Cell membrane</keyword>
<dbReference type="AlphaFoldDB" id="A0A2T0UL94"/>
<protein>
    <submittedName>
        <fullName evidence="8">Formate dehydrogenase subunit gamma</fullName>
    </submittedName>
</protein>
<evidence type="ECO:0000256" key="2">
    <source>
        <dbReference type="ARBA" id="ARBA00022475"/>
    </source>
</evidence>
<dbReference type="OrthoDB" id="3356835at2"/>